<dbReference type="Proteomes" id="UP000683291">
    <property type="component" value="Chromosome 1"/>
</dbReference>
<evidence type="ECO:0000256" key="4">
    <source>
        <dbReference type="ARBA" id="ARBA00022960"/>
    </source>
</evidence>
<dbReference type="PROSITE" id="PS52029">
    <property type="entry name" value="LD_TPASE"/>
    <property type="match status" value="1"/>
</dbReference>
<evidence type="ECO:0000256" key="7">
    <source>
        <dbReference type="PROSITE-ProRule" id="PRU01373"/>
    </source>
</evidence>
<evidence type="ECO:0000256" key="1">
    <source>
        <dbReference type="ARBA" id="ARBA00004752"/>
    </source>
</evidence>
<keyword evidence="5 7" id="KW-0573">Peptidoglycan synthesis</keyword>
<dbReference type="GO" id="GO:0018104">
    <property type="term" value="P:peptidoglycan-protein cross-linking"/>
    <property type="evidence" value="ECO:0007669"/>
    <property type="project" value="TreeGrafter"/>
</dbReference>
<dbReference type="KEGG" id="sual:KDD17_07060"/>
<dbReference type="PANTHER" id="PTHR30582">
    <property type="entry name" value="L,D-TRANSPEPTIDASE"/>
    <property type="match status" value="1"/>
</dbReference>
<keyword evidence="6 7" id="KW-0961">Cell wall biogenesis/degradation</keyword>
<reference evidence="10" key="1">
    <citation type="submission" date="2021-04" db="EMBL/GenBank/DDBJ databases">
        <title>Complete genome sequence for Sulfitobacter sp. strain JK7-1.</title>
        <authorList>
            <person name="Park S.-J."/>
        </authorList>
    </citation>
    <scope>NUCLEOTIDE SEQUENCE</scope>
    <source>
        <strain evidence="10">JK7-1</strain>
    </source>
</reference>
<dbReference type="GO" id="GO:0008360">
    <property type="term" value="P:regulation of cell shape"/>
    <property type="evidence" value="ECO:0007669"/>
    <property type="project" value="UniProtKB-UniRule"/>
</dbReference>
<evidence type="ECO:0000313" key="11">
    <source>
        <dbReference type="Proteomes" id="UP000683291"/>
    </source>
</evidence>
<dbReference type="CDD" id="cd16913">
    <property type="entry name" value="YkuD_like"/>
    <property type="match status" value="1"/>
</dbReference>
<dbReference type="SUPFAM" id="SSF141523">
    <property type="entry name" value="L,D-transpeptidase catalytic domain-like"/>
    <property type="match status" value="1"/>
</dbReference>
<dbReference type="PANTHER" id="PTHR30582:SF2">
    <property type="entry name" value="L,D-TRANSPEPTIDASE YCIB-RELATED"/>
    <property type="match status" value="1"/>
</dbReference>
<sequence>MRLLLIALAVLCLTVVMPQKGMANTIVAKVDVSEQTMRVYRNGKQIHKWRVSTARKGKWTPRGAWSAKWLSRHHKSSLYNDAPMPHAIFFRGNYAIHGTNQISRLGRPASAGCIRLHPSHAATLFAMTRKVGLKNMKVVVQN</sequence>
<evidence type="ECO:0000313" key="10">
    <source>
        <dbReference type="EMBL" id="QUJ77706.1"/>
    </source>
</evidence>
<dbReference type="RefSeq" id="WP_212705899.1">
    <property type="nucleotide sequence ID" value="NZ_CP073581.1"/>
</dbReference>
<feature type="domain" description="L,D-TPase catalytic" evidence="9">
    <location>
        <begin position="26"/>
        <end position="141"/>
    </location>
</feature>
<evidence type="ECO:0000259" key="9">
    <source>
        <dbReference type="PROSITE" id="PS52029"/>
    </source>
</evidence>
<name>A0A975PNQ4_9RHOB</name>
<evidence type="ECO:0000256" key="6">
    <source>
        <dbReference type="ARBA" id="ARBA00023316"/>
    </source>
</evidence>
<protein>
    <submittedName>
        <fullName evidence="10">L,D-transpeptidase</fullName>
    </submittedName>
</protein>
<dbReference type="GO" id="GO:0071555">
    <property type="term" value="P:cell wall organization"/>
    <property type="evidence" value="ECO:0007669"/>
    <property type="project" value="UniProtKB-UniRule"/>
</dbReference>
<dbReference type="AlphaFoldDB" id="A0A975PNQ4"/>
<feature type="chain" id="PRO_5037409200" evidence="8">
    <location>
        <begin position="24"/>
        <end position="142"/>
    </location>
</feature>
<dbReference type="InterPro" id="IPR050979">
    <property type="entry name" value="LD-transpeptidase"/>
</dbReference>
<evidence type="ECO:0000256" key="2">
    <source>
        <dbReference type="ARBA" id="ARBA00005992"/>
    </source>
</evidence>
<evidence type="ECO:0000256" key="3">
    <source>
        <dbReference type="ARBA" id="ARBA00022679"/>
    </source>
</evidence>
<proteinExistence type="inferred from homology"/>
<accession>A0A975PNQ4</accession>
<dbReference type="Pfam" id="PF03734">
    <property type="entry name" value="YkuD"/>
    <property type="match status" value="1"/>
</dbReference>
<dbReference type="InterPro" id="IPR005490">
    <property type="entry name" value="LD_TPept_cat_dom"/>
</dbReference>
<feature type="active site" description="Proton donor/acceptor" evidence="7">
    <location>
        <position position="97"/>
    </location>
</feature>
<evidence type="ECO:0000256" key="8">
    <source>
        <dbReference type="SAM" id="SignalP"/>
    </source>
</evidence>
<feature type="signal peptide" evidence="8">
    <location>
        <begin position="1"/>
        <end position="23"/>
    </location>
</feature>
<dbReference type="EMBL" id="CP073581">
    <property type="protein sequence ID" value="QUJ77706.1"/>
    <property type="molecule type" value="Genomic_DNA"/>
</dbReference>
<keyword evidence="4 7" id="KW-0133">Cell shape</keyword>
<comment type="pathway">
    <text evidence="1 7">Cell wall biogenesis; peptidoglycan biosynthesis.</text>
</comment>
<comment type="similarity">
    <text evidence="2">Belongs to the YkuD family.</text>
</comment>
<organism evidence="10 11">
    <name type="scientific">Sulfitobacter albidus</name>
    <dbReference type="NCBI Taxonomy" id="2829501"/>
    <lineage>
        <taxon>Bacteria</taxon>
        <taxon>Pseudomonadati</taxon>
        <taxon>Pseudomonadota</taxon>
        <taxon>Alphaproteobacteria</taxon>
        <taxon>Rhodobacterales</taxon>
        <taxon>Roseobacteraceae</taxon>
        <taxon>Sulfitobacter</taxon>
    </lineage>
</organism>
<gene>
    <name evidence="10" type="ORF">KDD17_07060</name>
</gene>
<dbReference type="InterPro" id="IPR038063">
    <property type="entry name" value="Transpep_catalytic_dom"/>
</dbReference>
<dbReference type="GO" id="GO:0005576">
    <property type="term" value="C:extracellular region"/>
    <property type="evidence" value="ECO:0007669"/>
    <property type="project" value="TreeGrafter"/>
</dbReference>
<dbReference type="GO" id="GO:0016740">
    <property type="term" value="F:transferase activity"/>
    <property type="evidence" value="ECO:0007669"/>
    <property type="project" value="UniProtKB-KW"/>
</dbReference>
<keyword evidence="3" id="KW-0808">Transferase</keyword>
<dbReference type="Gene3D" id="2.40.440.10">
    <property type="entry name" value="L,D-transpeptidase catalytic domain-like"/>
    <property type="match status" value="1"/>
</dbReference>
<keyword evidence="11" id="KW-1185">Reference proteome</keyword>
<evidence type="ECO:0000256" key="5">
    <source>
        <dbReference type="ARBA" id="ARBA00022984"/>
    </source>
</evidence>
<dbReference type="GO" id="GO:0071972">
    <property type="term" value="F:peptidoglycan L,D-transpeptidase activity"/>
    <property type="evidence" value="ECO:0007669"/>
    <property type="project" value="TreeGrafter"/>
</dbReference>
<feature type="active site" description="Nucleophile" evidence="7">
    <location>
        <position position="113"/>
    </location>
</feature>
<keyword evidence="8" id="KW-0732">Signal</keyword>